<dbReference type="Gene3D" id="2.40.30.170">
    <property type="match status" value="1"/>
</dbReference>
<dbReference type="PANTHER" id="PTHR30469:SF15">
    <property type="entry name" value="HLYD FAMILY OF SECRETION PROTEINS"/>
    <property type="match status" value="1"/>
</dbReference>
<evidence type="ECO:0000313" key="1">
    <source>
        <dbReference type="EMBL" id="RZQ54775.1"/>
    </source>
</evidence>
<name>A0A4Q7ISF8_9GAMM</name>
<reference evidence="1 2" key="1">
    <citation type="submission" date="2018-01" db="EMBL/GenBank/DDBJ databases">
        <title>Co-occurrence of chitin degradation, pigmentation and bioactivity in marine Pseudoalteromonas.</title>
        <authorList>
            <person name="Paulsen S."/>
            <person name="Gram L."/>
            <person name="Machado H."/>
        </authorList>
    </citation>
    <scope>NUCLEOTIDE SEQUENCE [LARGE SCALE GENOMIC DNA]</scope>
    <source>
        <strain evidence="1 2">S3898</strain>
    </source>
</reference>
<dbReference type="PANTHER" id="PTHR30469">
    <property type="entry name" value="MULTIDRUG RESISTANCE PROTEIN MDTA"/>
    <property type="match status" value="1"/>
</dbReference>
<dbReference type="GO" id="GO:0015562">
    <property type="term" value="F:efflux transmembrane transporter activity"/>
    <property type="evidence" value="ECO:0007669"/>
    <property type="project" value="TreeGrafter"/>
</dbReference>
<proteinExistence type="predicted"/>
<dbReference type="RefSeq" id="WP_130253942.1">
    <property type="nucleotide sequence ID" value="NZ_PPSX01000009.1"/>
</dbReference>
<dbReference type="Proteomes" id="UP000291338">
    <property type="component" value="Unassembled WGS sequence"/>
</dbReference>
<dbReference type="GO" id="GO:1990281">
    <property type="term" value="C:efflux pump complex"/>
    <property type="evidence" value="ECO:0007669"/>
    <property type="project" value="TreeGrafter"/>
</dbReference>
<evidence type="ECO:0000313" key="2">
    <source>
        <dbReference type="Proteomes" id="UP000291338"/>
    </source>
</evidence>
<comment type="caution">
    <text evidence="1">The sequence shown here is derived from an EMBL/GenBank/DDBJ whole genome shotgun (WGS) entry which is preliminary data.</text>
</comment>
<accession>A0A4Q7ISF8</accession>
<gene>
    <name evidence="1" type="ORF">C1E23_01825</name>
</gene>
<protein>
    <recommendedName>
        <fullName evidence="3">RND efflux pump membrane fusion protein barrel-sandwich domain-containing protein</fullName>
    </recommendedName>
</protein>
<dbReference type="EMBL" id="PPSX01000009">
    <property type="protein sequence ID" value="RZQ54775.1"/>
    <property type="molecule type" value="Genomic_DNA"/>
</dbReference>
<sequence>MQILSHHILLSFRQQNRHDLTVTDIKFAEIELKVIDDQLNRAVLKAPFDGVISERFERACIEISRAQTLLNLIDINNLEVRLFIPVKYLSYLKPGAPLQLSAGQLDSPQRASAVITAVIPATDPRAQSFEVRADLQINNSQSWASGQLVDVNVTLSSSNEELIVNRDALILKSAMRLYCKEIKEDNTSRHKPMIADKRQGNKREIDPRYLTLLSIGVCIATRSYDIR</sequence>
<organism evidence="1 2">
    <name type="scientific">Pseudoalteromonas phenolica</name>
    <dbReference type="NCBI Taxonomy" id="161398"/>
    <lineage>
        <taxon>Bacteria</taxon>
        <taxon>Pseudomonadati</taxon>
        <taxon>Pseudomonadota</taxon>
        <taxon>Gammaproteobacteria</taxon>
        <taxon>Alteromonadales</taxon>
        <taxon>Pseudoalteromonadaceae</taxon>
        <taxon>Pseudoalteromonas</taxon>
    </lineage>
</organism>
<evidence type="ECO:0008006" key="3">
    <source>
        <dbReference type="Google" id="ProtNLM"/>
    </source>
</evidence>
<dbReference type="AlphaFoldDB" id="A0A4Q7ISF8"/>